<name>A0AAU9ISN4_9CILI</name>
<dbReference type="InterPro" id="IPR018247">
    <property type="entry name" value="EF_Hand_1_Ca_BS"/>
</dbReference>
<evidence type="ECO:0000256" key="1">
    <source>
        <dbReference type="ARBA" id="ARBA00022723"/>
    </source>
</evidence>
<dbReference type="PANTHER" id="PTHR34524:SF6">
    <property type="entry name" value="CALCYPHOSINE LIKE"/>
    <property type="match status" value="1"/>
</dbReference>
<dbReference type="Pfam" id="PF13202">
    <property type="entry name" value="EF-hand_5"/>
    <property type="match status" value="1"/>
</dbReference>
<dbReference type="InterPro" id="IPR002048">
    <property type="entry name" value="EF_hand_dom"/>
</dbReference>
<proteinExistence type="predicted"/>
<dbReference type="CDD" id="cd00051">
    <property type="entry name" value="EFh"/>
    <property type="match status" value="2"/>
</dbReference>
<dbReference type="EMBL" id="CAJZBQ010000018">
    <property type="protein sequence ID" value="CAG9317494.1"/>
    <property type="molecule type" value="Genomic_DNA"/>
</dbReference>
<feature type="domain" description="EF-hand" evidence="5">
    <location>
        <begin position="374"/>
        <end position="401"/>
    </location>
</feature>
<evidence type="ECO:0000313" key="6">
    <source>
        <dbReference type="EMBL" id="CAG9317494.1"/>
    </source>
</evidence>
<gene>
    <name evidence="6" type="ORF">BSTOLATCC_MIC18740</name>
</gene>
<dbReference type="SUPFAM" id="SSF47473">
    <property type="entry name" value="EF-hand"/>
    <property type="match status" value="2"/>
</dbReference>
<dbReference type="GO" id="GO:0005509">
    <property type="term" value="F:calcium ion binding"/>
    <property type="evidence" value="ECO:0007669"/>
    <property type="project" value="InterPro"/>
</dbReference>
<feature type="compositionally biased region" description="Basic residues" evidence="4">
    <location>
        <begin position="241"/>
        <end position="258"/>
    </location>
</feature>
<keyword evidence="1" id="KW-0479">Metal-binding</keyword>
<sequence>MLSPITEDLLVSLFLSIAEREKQADAIRQVLIEQPNFDINVIFEFLDRKRNSYITFSDIILFLRDEGLRFEEKEAYILLKEWDVKNEGKLDFEDLKRWILPSRYEMKNYDVGSARISYEVEYTLTKVFENELFHIRVNEETRIRLAEKQDFTLIDAFRSIDDDYCGYITPQSLVRFLQRNGIKQCDELVHGILHRLDKDNDGNLNYAEFLDALIPNDPAYQPKFLARKIDEPPIVYYTPNRPKRSNKSPQRKRPKSARPKSSQKSSRYESPTKSKNIITRNKLQVSKSKLNISNLRKTQKKELVMLANIFQDHIIFDKDLEKIRDQLALRLDFTIPELFFLFSPDSSGHISELDFENGLRLFSILPQGNQSYLLFRRYDGNGDGKLDLDDFYYIFLPRSCNYSHLLKERIADPKFKGRLSIETQNLVRECFRTLFIVEESLEGMRQKLNSRPNFDSSNLYEALVSGQSDYITIHEFRDVLRRNNYFPTEKDLDALFSFFDTNRDGKVTYIEFIQALSPKFS</sequence>
<dbReference type="PROSITE" id="PS50222">
    <property type="entry name" value="EF_HAND_2"/>
    <property type="match status" value="6"/>
</dbReference>
<evidence type="ECO:0000259" key="5">
    <source>
        <dbReference type="PROSITE" id="PS50222"/>
    </source>
</evidence>
<evidence type="ECO:0000313" key="7">
    <source>
        <dbReference type="Proteomes" id="UP001162131"/>
    </source>
</evidence>
<feature type="region of interest" description="Disordered" evidence="4">
    <location>
        <begin position="235"/>
        <end position="280"/>
    </location>
</feature>
<dbReference type="InterPro" id="IPR011992">
    <property type="entry name" value="EF-hand-dom_pair"/>
</dbReference>
<comment type="caution">
    <text evidence="6">The sequence shown here is derived from an EMBL/GenBank/DDBJ whole genome shotgun (WGS) entry which is preliminary data.</text>
</comment>
<dbReference type="PANTHER" id="PTHR34524">
    <property type="entry name" value="CALCYPHOSIN"/>
    <property type="match status" value="1"/>
</dbReference>
<feature type="domain" description="EF-hand" evidence="5">
    <location>
        <begin position="70"/>
        <end position="105"/>
    </location>
</feature>
<dbReference type="InterPro" id="IPR051581">
    <property type="entry name" value="Ca-bind"/>
</dbReference>
<evidence type="ECO:0000256" key="2">
    <source>
        <dbReference type="ARBA" id="ARBA00022737"/>
    </source>
</evidence>
<dbReference type="SMART" id="SM00054">
    <property type="entry name" value="EFh"/>
    <property type="match status" value="6"/>
</dbReference>
<dbReference type="Pfam" id="PF13499">
    <property type="entry name" value="EF-hand_7"/>
    <property type="match status" value="2"/>
</dbReference>
<feature type="domain" description="EF-hand" evidence="5">
    <location>
        <begin position="34"/>
        <end position="69"/>
    </location>
</feature>
<organism evidence="6 7">
    <name type="scientific">Blepharisma stoltei</name>
    <dbReference type="NCBI Taxonomy" id="1481888"/>
    <lineage>
        <taxon>Eukaryota</taxon>
        <taxon>Sar</taxon>
        <taxon>Alveolata</taxon>
        <taxon>Ciliophora</taxon>
        <taxon>Postciliodesmatophora</taxon>
        <taxon>Heterotrichea</taxon>
        <taxon>Heterotrichida</taxon>
        <taxon>Blepharismidae</taxon>
        <taxon>Blepharisma</taxon>
    </lineage>
</organism>
<protein>
    <recommendedName>
        <fullName evidence="5">EF-hand domain-containing protein</fullName>
    </recommendedName>
</protein>
<dbReference type="Pfam" id="PF13833">
    <property type="entry name" value="EF-hand_8"/>
    <property type="match status" value="1"/>
</dbReference>
<keyword evidence="3" id="KW-0106">Calcium</keyword>
<accession>A0AAU9ISN4</accession>
<reference evidence="6" key="1">
    <citation type="submission" date="2021-09" db="EMBL/GenBank/DDBJ databases">
        <authorList>
            <consortium name="AG Swart"/>
            <person name="Singh M."/>
            <person name="Singh A."/>
            <person name="Seah K."/>
            <person name="Emmerich C."/>
        </authorList>
    </citation>
    <scope>NUCLEOTIDE SEQUENCE</scope>
    <source>
        <strain evidence="6">ATCC30299</strain>
    </source>
</reference>
<feature type="domain" description="EF-hand" evidence="5">
    <location>
        <begin position="184"/>
        <end position="219"/>
    </location>
</feature>
<keyword evidence="7" id="KW-1185">Reference proteome</keyword>
<keyword evidence="2" id="KW-0677">Repeat</keyword>
<dbReference type="Gene3D" id="1.10.238.10">
    <property type="entry name" value="EF-hand"/>
    <property type="match status" value="4"/>
</dbReference>
<dbReference type="PROSITE" id="PS00018">
    <property type="entry name" value="EF_HAND_1"/>
    <property type="match status" value="3"/>
</dbReference>
<evidence type="ECO:0000256" key="3">
    <source>
        <dbReference type="ARBA" id="ARBA00022837"/>
    </source>
</evidence>
<feature type="domain" description="EF-hand" evidence="5">
    <location>
        <begin position="487"/>
        <end position="521"/>
    </location>
</feature>
<dbReference type="Proteomes" id="UP001162131">
    <property type="component" value="Unassembled WGS sequence"/>
</dbReference>
<dbReference type="AlphaFoldDB" id="A0AAU9ISN4"/>
<feature type="domain" description="EF-hand" evidence="5">
    <location>
        <begin position="148"/>
        <end position="183"/>
    </location>
</feature>
<evidence type="ECO:0000256" key="4">
    <source>
        <dbReference type="SAM" id="MobiDB-lite"/>
    </source>
</evidence>